<protein>
    <recommendedName>
        <fullName evidence="4">MipA/OmpV family protein</fullName>
    </recommendedName>
</protein>
<feature type="compositionally biased region" description="Basic and acidic residues" evidence="1">
    <location>
        <begin position="12"/>
        <end position="21"/>
    </location>
</feature>
<comment type="caution">
    <text evidence="2">The sequence shown here is derived from an EMBL/GenBank/DDBJ whole genome shotgun (WGS) entry which is preliminary data.</text>
</comment>
<accession>A0A370K5R4</accession>
<gene>
    <name evidence="2" type="ORF">DVT68_12955</name>
</gene>
<proteinExistence type="predicted"/>
<evidence type="ECO:0008006" key="4">
    <source>
        <dbReference type="Google" id="ProtNLM"/>
    </source>
</evidence>
<sequence length="294" mass="31646">MVTDMSKAADPCTHDSARVDRGGVVTPRPKAVKQKRACLRASLACVPFAIGACWPGVSHAQSAVTGTLALSSQLVDRGQAITPNTPILQGAASWTFAPGWTLGASAGVEARSPGQLVEALAQASRYWSLSPDWQMQANLIYYHYPSAEQRQAFSRAEAGLGWSYRDVLTLGLSAIYPVDGQDHRLRGAIDLGFHWPLPWRLSLSAGVGVAQPSPMTYGATNATSYEIGKGYDGSGYAYYYAQPSTKPYRYGHAGLAWSQGPWRVELDRIVTDGLPQPPGSLETAPWLGTISWAF</sequence>
<name>A0A370K5R4_9GAMM</name>
<dbReference type="AlphaFoldDB" id="A0A370K5R4"/>
<evidence type="ECO:0000256" key="1">
    <source>
        <dbReference type="SAM" id="MobiDB-lite"/>
    </source>
</evidence>
<reference evidence="2 3" key="1">
    <citation type="submission" date="2018-07" db="EMBL/GenBank/DDBJ databases">
        <title>Dyella solisilvae sp. nov., isolated from the pine and broad-leaved mixed forest soil.</title>
        <authorList>
            <person name="Gao Z."/>
            <person name="Qiu L."/>
        </authorList>
    </citation>
    <scope>NUCLEOTIDE SEQUENCE [LARGE SCALE GENOMIC DNA]</scope>
    <source>
        <strain evidence="2 3">DHG54</strain>
    </source>
</reference>
<organism evidence="2 3">
    <name type="scientific">Dyella solisilvae</name>
    <dbReference type="NCBI Taxonomy" id="1920168"/>
    <lineage>
        <taxon>Bacteria</taxon>
        <taxon>Pseudomonadati</taxon>
        <taxon>Pseudomonadota</taxon>
        <taxon>Gammaproteobacteria</taxon>
        <taxon>Lysobacterales</taxon>
        <taxon>Rhodanobacteraceae</taxon>
        <taxon>Dyella</taxon>
    </lineage>
</organism>
<dbReference type="Proteomes" id="UP000254711">
    <property type="component" value="Unassembled WGS sequence"/>
</dbReference>
<keyword evidence="3" id="KW-1185">Reference proteome</keyword>
<evidence type="ECO:0000313" key="3">
    <source>
        <dbReference type="Proteomes" id="UP000254711"/>
    </source>
</evidence>
<dbReference type="EMBL" id="QQSY01000003">
    <property type="protein sequence ID" value="RDI97993.1"/>
    <property type="molecule type" value="Genomic_DNA"/>
</dbReference>
<evidence type="ECO:0000313" key="2">
    <source>
        <dbReference type="EMBL" id="RDI97993.1"/>
    </source>
</evidence>
<feature type="region of interest" description="Disordered" evidence="1">
    <location>
        <begin position="1"/>
        <end position="28"/>
    </location>
</feature>